<dbReference type="Gene3D" id="1.20.1070.10">
    <property type="entry name" value="Rhodopsin 7-helix transmembrane proteins"/>
    <property type="match status" value="1"/>
</dbReference>
<accession>A0A9D4K3X7</accession>
<keyword evidence="11" id="KW-1185">Reference proteome</keyword>
<feature type="domain" description="G-protein coupled receptors family 1 profile" evidence="9">
    <location>
        <begin position="63"/>
        <end position="271"/>
    </location>
</feature>
<comment type="subcellular location">
    <subcellularLocation>
        <location evidence="1">Membrane</location>
        <topology evidence="1">Multi-pass membrane protein</topology>
    </subcellularLocation>
</comment>
<name>A0A9D4K3X7_DREPO</name>
<dbReference type="InterPro" id="IPR000276">
    <property type="entry name" value="GPCR_Rhodpsn"/>
</dbReference>
<feature type="transmembrane region" description="Helical" evidence="8">
    <location>
        <begin position="83"/>
        <end position="105"/>
    </location>
</feature>
<evidence type="ECO:0000256" key="5">
    <source>
        <dbReference type="ARBA" id="ARBA00023136"/>
    </source>
</evidence>
<sequence>MDYTTQQHTENVTSVNNTYITLNTTAAEIRELTLEDVLYMHIEPLFIVCRYVHLLWYFVGFFGNITSAVIWNTPHMYNVCSSAHYLVTISICDVLCQLFHITYYLKHFWRIESLGEENVCDFWSILYMIPLYISELLLLGLTIEKLISIRNPFRSGWFSRHQRAPKEIVWIVTCVTVLSLLQAYIWQVDSRDYCDDIRENRMEFRIWNWLCDVFIYIITPVTVVVIVFKILREAKHSIIGVSHRHQGRVNVTRTLRQSTIVIIRLSLFRVCVTIPATCVHFLLHVKYFSPSSLPHVFSSSDVNDSETWQRFIKLYTAKYTLELLSSAKYALGVFVFALSCRHFKRDFKARVQNLARTTYISLCKIMTYIREKINSYREDEFNAPN</sequence>
<dbReference type="PANTHER" id="PTHR24243:SF233">
    <property type="entry name" value="THYROTROPIN-RELEASING HORMONE RECEPTOR"/>
    <property type="match status" value="1"/>
</dbReference>
<evidence type="ECO:0000256" key="8">
    <source>
        <dbReference type="SAM" id="Phobius"/>
    </source>
</evidence>
<keyword evidence="5 8" id="KW-0472">Membrane</keyword>
<dbReference type="Proteomes" id="UP000828390">
    <property type="component" value="Unassembled WGS sequence"/>
</dbReference>
<gene>
    <name evidence="10" type="ORF">DPMN_105854</name>
</gene>
<comment type="caution">
    <text evidence="10">The sequence shown here is derived from an EMBL/GenBank/DDBJ whole genome shotgun (WGS) entry which is preliminary data.</text>
</comment>
<dbReference type="PANTHER" id="PTHR24243">
    <property type="entry name" value="G-PROTEIN COUPLED RECEPTOR"/>
    <property type="match status" value="1"/>
</dbReference>
<feature type="transmembrane region" description="Helical" evidence="8">
    <location>
        <begin position="323"/>
        <end position="340"/>
    </location>
</feature>
<dbReference type="EMBL" id="JAIWYP010000004">
    <property type="protein sequence ID" value="KAH3832563.1"/>
    <property type="molecule type" value="Genomic_DNA"/>
</dbReference>
<dbReference type="InterPro" id="IPR017452">
    <property type="entry name" value="GPCR_Rhodpsn_7TM"/>
</dbReference>
<evidence type="ECO:0000313" key="10">
    <source>
        <dbReference type="EMBL" id="KAH3832563.1"/>
    </source>
</evidence>
<evidence type="ECO:0000256" key="1">
    <source>
        <dbReference type="ARBA" id="ARBA00004141"/>
    </source>
</evidence>
<dbReference type="Pfam" id="PF00001">
    <property type="entry name" value="7tm_1"/>
    <property type="match status" value="1"/>
</dbReference>
<evidence type="ECO:0000256" key="4">
    <source>
        <dbReference type="ARBA" id="ARBA00023040"/>
    </source>
</evidence>
<keyword evidence="6" id="KW-0675">Receptor</keyword>
<protein>
    <recommendedName>
        <fullName evidence="9">G-protein coupled receptors family 1 profile domain-containing protein</fullName>
    </recommendedName>
</protein>
<feature type="transmembrane region" description="Helical" evidence="8">
    <location>
        <begin position="125"/>
        <end position="147"/>
    </location>
</feature>
<evidence type="ECO:0000256" key="7">
    <source>
        <dbReference type="ARBA" id="ARBA00023224"/>
    </source>
</evidence>
<feature type="transmembrane region" description="Helical" evidence="8">
    <location>
        <begin position="54"/>
        <end position="71"/>
    </location>
</feature>
<dbReference type="PROSITE" id="PS50262">
    <property type="entry name" value="G_PROTEIN_RECEP_F1_2"/>
    <property type="match status" value="1"/>
</dbReference>
<evidence type="ECO:0000256" key="2">
    <source>
        <dbReference type="ARBA" id="ARBA00022692"/>
    </source>
</evidence>
<feature type="transmembrane region" description="Helical" evidence="8">
    <location>
        <begin position="168"/>
        <end position="186"/>
    </location>
</feature>
<reference evidence="10" key="2">
    <citation type="submission" date="2020-11" db="EMBL/GenBank/DDBJ databases">
        <authorList>
            <person name="McCartney M.A."/>
            <person name="Auch B."/>
            <person name="Kono T."/>
            <person name="Mallez S."/>
            <person name="Becker A."/>
            <person name="Gohl D.M."/>
            <person name="Silverstein K.A.T."/>
            <person name="Koren S."/>
            <person name="Bechman K.B."/>
            <person name="Herman A."/>
            <person name="Abrahante J.E."/>
            <person name="Garbe J."/>
        </authorList>
    </citation>
    <scope>NUCLEOTIDE SEQUENCE</scope>
    <source>
        <strain evidence="10">Duluth1</strain>
        <tissue evidence="10">Whole animal</tissue>
    </source>
</reference>
<feature type="transmembrane region" description="Helical" evidence="8">
    <location>
        <begin position="261"/>
        <end position="283"/>
    </location>
</feature>
<keyword evidence="3 8" id="KW-1133">Transmembrane helix</keyword>
<dbReference type="AlphaFoldDB" id="A0A9D4K3X7"/>
<keyword evidence="2 8" id="KW-0812">Transmembrane</keyword>
<dbReference type="GO" id="GO:0005886">
    <property type="term" value="C:plasma membrane"/>
    <property type="evidence" value="ECO:0007669"/>
    <property type="project" value="TreeGrafter"/>
</dbReference>
<keyword evidence="4" id="KW-0297">G-protein coupled receptor</keyword>
<dbReference type="GO" id="GO:0004930">
    <property type="term" value="F:G protein-coupled receptor activity"/>
    <property type="evidence" value="ECO:0007669"/>
    <property type="project" value="UniProtKB-KW"/>
</dbReference>
<evidence type="ECO:0000259" key="9">
    <source>
        <dbReference type="PROSITE" id="PS50262"/>
    </source>
</evidence>
<proteinExistence type="predicted"/>
<evidence type="ECO:0000256" key="6">
    <source>
        <dbReference type="ARBA" id="ARBA00023170"/>
    </source>
</evidence>
<organism evidence="10 11">
    <name type="scientific">Dreissena polymorpha</name>
    <name type="common">Zebra mussel</name>
    <name type="synonym">Mytilus polymorpha</name>
    <dbReference type="NCBI Taxonomy" id="45954"/>
    <lineage>
        <taxon>Eukaryota</taxon>
        <taxon>Metazoa</taxon>
        <taxon>Spiralia</taxon>
        <taxon>Lophotrochozoa</taxon>
        <taxon>Mollusca</taxon>
        <taxon>Bivalvia</taxon>
        <taxon>Autobranchia</taxon>
        <taxon>Heteroconchia</taxon>
        <taxon>Euheterodonta</taxon>
        <taxon>Imparidentia</taxon>
        <taxon>Neoheterodontei</taxon>
        <taxon>Myida</taxon>
        <taxon>Dreissenoidea</taxon>
        <taxon>Dreissenidae</taxon>
        <taxon>Dreissena</taxon>
    </lineage>
</organism>
<feature type="transmembrane region" description="Helical" evidence="8">
    <location>
        <begin position="206"/>
        <end position="228"/>
    </location>
</feature>
<evidence type="ECO:0000256" key="3">
    <source>
        <dbReference type="ARBA" id="ARBA00022989"/>
    </source>
</evidence>
<keyword evidence="7" id="KW-0807">Transducer</keyword>
<dbReference type="OrthoDB" id="6069972at2759"/>
<dbReference type="SUPFAM" id="SSF81321">
    <property type="entry name" value="Family A G protein-coupled receptor-like"/>
    <property type="match status" value="1"/>
</dbReference>
<reference evidence="10" key="1">
    <citation type="journal article" date="2019" name="bioRxiv">
        <title>The Genome of the Zebra Mussel, Dreissena polymorpha: A Resource for Invasive Species Research.</title>
        <authorList>
            <person name="McCartney M.A."/>
            <person name="Auch B."/>
            <person name="Kono T."/>
            <person name="Mallez S."/>
            <person name="Zhang Y."/>
            <person name="Obille A."/>
            <person name="Becker A."/>
            <person name="Abrahante J.E."/>
            <person name="Garbe J."/>
            <person name="Badalamenti J.P."/>
            <person name="Herman A."/>
            <person name="Mangelson H."/>
            <person name="Liachko I."/>
            <person name="Sullivan S."/>
            <person name="Sone E.D."/>
            <person name="Koren S."/>
            <person name="Silverstein K.A.T."/>
            <person name="Beckman K.B."/>
            <person name="Gohl D.M."/>
        </authorList>
    </citation>
    <scope>NUCLEOTIDE SEQUENCE</scope>
    <source>
        <strain evidence="10">Duluth1</strain>
        <tissue evidence="10">Whole animal</tissue>
    </source>
</reference>
<evidence type="ECO:0000313" key="11">
    <source>
        <dbReference type="Proteomes" id="UP000828390"/>
    </source>
</evidence>